<keyword evidence="2" id="KW-1185">Reference proteome</keyword>
<evidence type="ECO:0000313" key="1">
    <source>
        <dbReference type="EMBL" id="KAL2750096.1"/>
    </source>
</evidence>
<name>A0ABD2CYA3_VESMC</name>
<comment type="caution">
    <text evidence="1">The sequence shown here is derived from an EMBL/GenBank/DDBJ whole genome shotgun (WGS) entry which is preliminary data.</text>
</comment>
<dbReference type="EMBL" id="JAYRBN010000025">
    <property type="protein sequence ID" value="KAL2750096.1"/>
    <property type="molecule type" value="Genomic_DNA"/>
</dbReference>
<reference evidence="1 2" key="1">
    <citation type="journal article" date="2024" name="Ann. Entomol. Soc. Am.">
        <title>Genomic analyses of the southern and eastern yellowjacket wasps (Hymenoptera: Vespidae) reveal evolutionary signatures of social life.</title>
        <authorList>
            <person name="Catto M.A."/>
            <person name="Caine P.B."/>
            <person name="Orr S.E."/>
            <person name="Hunt B.G."/>
            <person name="Goodisman M.A.D."/>
        </authorList>
    </citation>
    <scope>NUCLEOTIDE SEQUENCE [LARGE SCALE GENOMIC DNA]</scope>
    <source>
        <strain evidence="1">232</strain>
        <tissue evidence="1">Head and thorax</tissue>
    </source>
</reference>
<sequence>MKNYDKILSSGDAILFVRVLLFEDHTIYIISSCEYFSFPLYADFPPSIAFSMCQGEDKRKNKNCCRAG</sequence>
<dbReference type="AlphaFoldDB" id="A0ABD2CYA3"/>
<proteinExistence type="predicted"/>
<gene>
    <name evidence="1" type="ORF">V1477_001592</name>
</gene>
<dbReference type="Proteomes" id="UP001607303">
    <property type="component" value="Unassembled WGS sequence"/>
</dbReference>
<evidence type="ECO:0000313" key="2">
    <source>
        <dbReference type="Proteomes" id="UP001607303"/>
    </source>
</evidence>
<accession>A0ABD2CYA3</accession>
<protein>
    <submittedName>
        <fullName evidence="1">Uncharacterized protein</fullName>
    </submittedName>
</protein>
<organism evidence="1 2">
    <name type="scientific">Vespula maculifrons</name>
    <name type="common">Eastern yellow jacket</name>
    <name type="synonym">Wasp</name>
    <dbReference type="NCBI Taxonomy" id="7453"/>
    <lineage>
        <taxon>Eukaryota</taxon>
        <taxon>Metazoa</taxon>
        <taxon>Ecdysozoa</taxon>
        <taxon>Arthropoda</taxon>
        <taxon>Hexapoda</taxon>
        <taxon>Insecta</taxon>
        <taxon>Pterygota</taxon>
        <taxon>Neoptera</taxon>
        <taxon>Endopterygota</taxon>
        <taxon>Hymenoptera</taxon>
        <taxon>Apocrita</taxon>
        <taxon>Aculeata</taxon>
        <taxon>Vespoidea</taxon>
        <taxon>Vespidae</taxon>
        <taxon>Vespinae</taxon>
        <taxon>Vespula</taxon>
    </lineage>
</organism>